<keyword evidence="3" id="KW-0106">Calcium</keyword>
<proteinExistence type="predicted"/>
<comment type="caution">
    <text evidence="4">The sequence shown here is derived from an EMBL/GenBank/DDBJ whole genome shotgun (WGS) entry which is preliminary data.</text>
</comment>
<dbReference type="Proteomes" id="UP001560573">
    <property type="component" value="Unassembled WGS sequence"/>
</dbReference>
<dbReference type="CDD" id="cd01081">
    <property type="entry name" value="Aldose_epim"/>
    <property type="match status" value="1"/>
</dbReference>
<dbReference type="RefSeq" id="WP_369331895.1">
    <property type="nucleotide sequence ID" value="NZ_JAULBC010000008.1"/>
</dbReference>
<dbReference type="SUPFAM" id="SSF74650">
    <property type="entry name" value="Galactose mutarotase-like"/>
    <property type="match status" value="1"/>
</dbReference>
<dbReference type="PANTHER" id="PTHR10091:SF0">
    <property type="entry name" value="GALACTOSE MUTAROTASE"/>
    <property type="match status" value="1"/>
</dbReference>
<dbReference type="InterPro" id="IPR014718">
    <property type="entry name" value="GH-type_carb-bd"/>
</dbReference>
<evidence type="ECO:0000256" key="3">
    <source>
        <dbReference type="ARBA" id="ARBA00022837"/>
    </source>
</evidence>
<dbReference type="Gene3D" id="2.70.98.10">
    <property type="match status" value="1"/>
</dbReference>
<name>A0ABV3ZP56_9BACT</name>
<gene>
    <name evidence="4" type="ORF">QTN47_23425</name>
</gene>
<organism evidence="4 5">
    <name type="scientific">Danxiaibacter flavus</name>
    <dbReference type="NCBI Taxonomy" id="3049108"/>
    <lineage>
        <taxon>Bacteria</taxon>
        <taxon>Pseudomonadati</taxon>
        <taxon>Bacteroidota</taxon>
        <taxon>Chitinophagia</taxon>
        <taxon>Chitinophagales</taxon>
        <taxon>Chitinophagaceae</taxon>
        <taxon>Danxiaibacter</taxon>
    </lineage>
</organism>
<comment type="cofactor">
    <cofactor evidence="1">
        <name>Ca(2+)</name>
        <dbReference type="ChEBI" id="CHEBI:29108"/>
    </cofactor>
</comment>
<dbReference type="EMBL" id="JAULBC010000008">
    <property type="protein sequence ID" value="MEX6690483.1"/>
    <property type="molecule type" value="Genomic_DNA"/>
</dbReference>
<accession>A0ABV3ZP56</accession>
<keyword evidence="5" id="KW-1185">Reference proteome</keyword>
<evidence type="ECO:0000256" key="2">
    <source>
        <dbReference type="ARBA" id="ARBA00011245"/>
    </source>
</evidence>
<sequence length="312" mass="34648">MAFSTDIKSNNTIVLYDSSTGCTAEIYLFGALLNSFSIPVHNEQVNVVDAFSSPEDAAANITNGFKSAKLNPFVCRLEKGKYSFEGNNYKVDKFYMGDEAIHGLIYDAPYKVKSYGVDDEKAFVTLQYTYTSKTEGFPFAYSVDVTYTLRAGNALTLFTAVTNTGTTDMPLSDGWHPYFKLGETVNDLTVQFNSDTMMEFDERLLPSGKTIPDSRFEQPMAFGDTFLDNCFLLKDHAHASCVLTDSKKGIRFSITADKSYPYLQVYTPPHRNSIAIENLSSVPDAFNNGIGLIKAAPDTTHAFKTTYKLEVL</sequence>
<dbReference type="InterPro" id="IPR011013">
    <property type="entry name" value="Gal_mutarotase_sf_dom"/>
</dbReference>
<comment type="subunit">
    <text evidence="2">Monomer.</text>
</comment>
<dbReference type="InterPro" id="IPR008183">
    <property type="entry name" value="Aldose_1/G6P_1-epimerase"/>
</dbReference>
<protein>
    <submittedName>
        <fullName evidence="4">Aldose 1-epimerase</fullName>
    </submittedName>
</protein>
<evidence type="ECO:0000256" key="1">
    <source>
        <dbReference type="ARBA" id="ARBA00001913"/>
    </source>
</evidence>
<dbReference type="Pfam" id="PF01263">
    <property type="entry name" value="Aldose_epim"/>
    <property type="match status" value="1"/>
</dbReference>
<evidence type="ECO:0000313" key="4">
    <source>
        <dbReference type="EMBL" id="MEX6690483.1"/>
    </source>
</evidence>
<reference evidence="4 5" key="1">
    <citation type="submission" date="2023-07" db="EMBL/GenBank/DDBJ databases">
        <authorList>
            <person name="Lian W.-H."/>
        </authorList>
    </citation>
    <scope>NUCLEOTIDE SEQUENCE [LARGE SCALE GENOMIC DNA]</scope>
    <source>
        <strain evidence="4 5">SYSU DXS3180</strain>
    </source>
</reference>
<dbReference type="PANTHER" id="PTHR10091">
    <property type="entry name" value="ALDOSE-1-EPIMERASE"/>
    <property type="match status" value="1"/>
</dbReference>
<evidence type="ECO:0000313" key="5">
    <source>
        <dbReference type="Proteomes" id="UP001560573"/>
    </source>
</evidence>